<evidence type="ECO:0000256" key="1">
    <source>
        <dbReference type="ARBA" id="ARBA00001974"/>
    </source>
</evidence>
<sequence>MRICIAHNAAIVTQGGNTGLVGGGVPRNHEVIVSTARLTRCDPVDTGASQVTVGSGVTLAAARNHARAVALDLAIDFASRDSATIGGAVATNAGGSRVIRFGTMRAQVAGIEAVLANGEVIGSLSGLPKETIGLHLPSLLCGSEGTLAIITAVRLKLVPWYRHTATALVGLPSLVAALDLLPALRRELAQLDSVELLMPSAMSLVCEHLQRTCPIPADAGAYLLIECAGNCDQQDELMRVLALHAPTSSTAVATDETARGRLLELRDNVTTAINHRGVPLKLDVALPLGVLSQTTADIEALISRLAPQSTLINFGHLAEGNLHLNTLNAGPAAEAITNQVLQMVISRGGAISAEHGIGIAKTHWLIAQRGAAEVDALRSLKASLDPHNMLNPGVLLPEAQLGGSAEEA</sequence>
<reference evidence="7" key="1">
    <citation type="submission" date="2020-05" db="EMBL/GenBank/DDBJ databases">
        <authorList>
            <person name="Chiriac C."/>
            <person name="Salcher M."/>
            <person name="Ghai R."/>
            <person name="Kavagutti S V."/>
        </authorList>
    </citation>
    <scope>NUCLEOTIDE SEQUENCE</scope>
</reference>
<dbReference type="InterPro" id="IPR016169">
    <property type="entry name" value="FAD-bd_PCMH_sub2"/>
</dbReference>
<dbReference type="Pfam" id="PF02913">
    <property type="entry name" value="FAD-oxidase_C"/>
    <property type="match status" value="1"/>
</dbReference>
<dbReference type="InterPro" id="IPR006094">
    <property type="entry name" value="Oxid_FAD_bind_N"/>
</dbReference>
<evidence type="ECO:0000313" key="7">
    <source>
        <dbReference type="EMBL" id="CAB4800150.1"/>
    </source>
</evidence>
<dbReference type="InterPro" id="IPR004113">
    <property type="entry name" value="FAD-bd_oxidored_4_C"/>
</dbReference>
<evidence type="ECO:0000256" key="2">
    <source>
        <dbReference type="ARBA" id="ARBA00008000"/>
    </source>
</evidence>
<dbReference type="InterPro" id="IPR036318">
    <property type="entry name" value="FAD-bd_PCMH-like_sf"/>
</dbReference>
<dbReference type="Gene3D" id="3.30.70.2740">
    <property type="match status" value="1"/>
</dbReference>
<evidence type="ECO:0000259" key="6">
    <source>
        <dbReference type="PROSITE" id="PS51387"/>
    </source>
</evidence>
<keyword evidence="5" id="KW-0560">Oxidoreductase</keyword>
<dbReference type="AlphaFoldDB" id="A0A6J6XS85"/>
<dbReference type="GO" id="GO:0022904">
    <property type="term" value="P:respiratory electron transport chain"/>
    <property type="evidence" value="ECO:0007669"/>
    <property type="project" value="TreeGrafter"/>
</dbReference>
<gene>
    <name evidence="7" type="ORF">UFOPK2992_00976</name>
</gene>
<feature type="domain" description="FAD-binding PCMH-type" evidence="6">
    <location>
        <begin position="1"/>
        <end position="160"/>
    </location>
</feature>
<dbReference type="GO" id="GO:0071949">
    <property type="term" value="F:FAD binding"/>
    <property type="evidence" value="ECO:0007669"/>
    <property type="project" value="InterPro"/>
</dbReference>
<comment type="similarity">
    <text evidence="2">Belongs to the FAD-binding oxidoreductase/transferase type 4 family.</text>
</comment>
<evidence type="ECO:0000256" key="4">
    <source>
        <dbReference type="ARBA" id="ARBA00022827"/>
    </source>
</evidence>
<evidence type="ECO:0000256" key="5">
    <source>
        <dbReference type="ARBA" id="ARBA00023002"/>
    </source>
</evidence>
<keyword evidence="4" id="KW-0274">FAD</keyword>
<dbReference type="Gene3D" id="3.30.465.10">
    <property type="match status" value="1"/>
</dbReference>
<dbReference type="GO" id="GO:0016491">
    <property type="term" value="F:oxidoreductase activity"/>
    <property type="evidence" value="ECO:0007669"/>
    <property type="project" value="UniProtKB-KW"/>
</dbReference>
<dbReference type="PROSITE" id="PS51387">
    <property type="entry name" value="FAD_PCMH"/>
    <property type="match status" value="1"/>
</dbReference>
<dbReference type="InterPro" id="IPR016164">
    <property type="entry name" value="FAD-linked_Oxase-like_C"/>
</dbReference>
<dbReference type="EMBL" id="CAFAAI010000158">
    <property type="protein sequence ID" value="CAB4800150.1"/>
    <property type="molecule type" value="Genomic_DNA"/>
</dbReference>
<dbReference type="Gene3D" id="3.30.70.2190">
    <property type="match status" value="1"/>
</dbReference>
<dbReference type="InterPro" id="IPR051264">
    <property type="entry name" value="FAD-oxidored/transferase_4"/>
</dbReference>
<evidence type="ECO:0000256" key="3">
    <source>
        <dbReference type="ARBA" id="ARBA00022630"/>
    </source>
</evidence>
<dbReference type="SUPFAM" id="SSF55103">
    <property type="entry name" value="FAD-linked oxidases, C-terminal domain"/>
    <property type="match status" value="1"/>
</dbReference>
<dbReference type="PANTHER" id="PTHR43716:SF1">
    <property type="entry name" value="D-2-HYDROXYGLUTARATE DEHYDROGENASE, MITOCHONDRIAL"/>
    <property type="match status" value="1"/>
</dbReference>
<dbReference type="InterPro" id="IPR016171">
    <property type="entry name" value="Vanillyl_alc_oxidase_C-sub2"/>
</dbReference>
<dbReference type="PANTHER" id="PTHR43716">
    <property type="entry name" value="D-2-HYDROXYGLUTARATE DEHYDROGENASE, MITOCHONDRIAL"/>
    <property type="match status" value="1"/>
</dbReference>
<accession>A0A6J6XS85</accession>
<dbReference type="Pfam" id="PF01565">
    <property type="entry name" value="FAD_binding_4"/>
    <property type="match status" value="1"/>
</dbReference>
<dbReference type="Gene3D" id="1.10.45.10">
    <property type="entry name" value="Vanillyl-alcohol Oxidase, Chain A, domain 4"/>
    <property type="match status" value="1"/>
</dbReference>
<protein>
    <submittedName>
        <fullName evidence="7">Unannotated protein</fullName>
    </submittedName>
</protein>
<keyword evidence="3" id="KW-0285">Flavoprotein</keyword>
<comment type="cofactor">
    <cofactor evidence="1">
        <name>FAD</name>
        <dbReference type="ChEBI" id="CHEBI:57692"/>
    </cofactor>
</comment>
<dbReference type="SUPFAM" id="SSF56176">
    <property type="entry name" value="FAD-binding/transporter-associated domain-like"/>
    <property type="match status" value="1"/>
</dbReference>
<dbReference type="FunFam" id="1.10.45.10:FF:000001">
    <property type="entry name" value="D-lactate dehydrogenase mitochondrial"/>
    <property type="match status" value="1"/>
</dbReference>
<dbReference type="InterPro" id="IPR016166">
    <property type="entry name" value="FAD-bd_PCMH"/>
</dbReference>
<proteinExistence type="inferred from homology"/>
<organism evidence="7">
    <name type="scientific">freshwater metagenome</name>
    <dbReference type="NCBI Taxonomy" id="449393"/>
    <lineage>
        <taxon>unclassified sequences</taxon>
        <taxon>metagenomes</taxon>
        <taxon>ecological metagenomes</taxon>
    </lineage>
</organism>
<name>A0A6J6XS85_9ZZZZ</name>